<name>A0ACB9S8S2_9MYRT</name>
<protein>
    <submittedName>
        <fullName evidence="1">Uncharacterized protein</fullName>
    </submittedName>
</protein>
<comment type="caution">
    <text evidence="1">The sequence shown here is derived from an EMBL/GenBank/DDBJ whole genome shotgun (WGS) entry which is preliminary data.</text>
</comment>
<keyword evidence="2" id="KW-1185">Reference proteome</keyword>
<accession>A0ACB9S8S2</accession>
<gene>
    <name evidence="1" type="ORF">MLD38_004916</name>
</gene>
<reference evidence="2" key="1">
    <citation type="journal article" date="2023" name="Front. Plant Sci.">
        <title>Chromosomal-level genome assembly of Melastoma candidum provides insights into trichome evolution.</title>
        <authorList>
            <person name="Zhong Y."/>
            <person name="Wu W."/>
            <person name="Sun C."/>
            <person name="Zou P."/>
            <person name="Liu Y."/>
            <person name="Dai S."/>
            <person name="Zhou R."/>
        </authorList>
    </citation>
    <scope>NUCLEOTIDE SEQUENCE [LARGE SCALE GENOMIC DNA]</scope>
</reference>
<proteinExistence type="predicted"/>
<dbReference type="Proteomes" id="UP001057402">
    <property type="component" value="Chromosome 2"/>
</dbReference>
<dbReference type="EMBL" id="CM042881">
    <property type="protein sequence ID" value="KAI4387053.1"/>
    <property type="molecule type" value="Genomic_DNA"/>
</dbReference>
<sequence>MSYHNNNAMGSGSRSSRRTVEFGRTNVVRPKGRHRATFVWLHSLATTTVLGFDAVELSEDFPEDMEGLEASAMYVMNLLSSVPADEDEIVPHIYGDKSSCYLSSARFRYVTFKSYDGIDDYTVHREMGNICYWITSWMWLEG</sequence>
<evidence type="ECO:0000313" key="1">
    <source>
        <dbReference type="EMBL" id="KAI4387053.1"/>
    </source>
</evidence>
<evidence type="ECO:0000313" key="2">
    <source>
        <dbReference type="Proteomes" id="UP001057402"/>
    </source>
</evidence>
<organism evidence="1 2">
    <name type="scientific">Melastoma candidum</name>
    <dbReference type="NCBI Taxonomy" id="119954"/>
    <lineage>
        <taxon>Eukaryota</taxon>
        <taxon>Viridiplantae</taxon>
        <taxon>Streptophyta</taxon>
        <taxon>Embryophyta</taxon>
        <taxon>Tracheophyta</taxon>
        <taxon>Spermatophyta</taxon>
        <taxon>Magnoliopsida</taxon>
        <taxon>eudicotyledons</taxon>
        <taxon>Gunneridae</taxon>
        <taxon>Pentapetalae</taxon>
        <taxon>rosids</taxon>
        <taxon>malvids</taxon>
        <taxon>Myrtales</taxon>
        <taxon>Melastomataceae</taxon>
        <taxon>Melastomatoideae</taxon>
        <taxon>Melastomateae</taxon>
        <taxon>Melastoma</taxon>
    </lineage>
</organism>